<dbReference type="CDD" id="cd17316">
    <property type="entry name" value="MFS_SV2_like"/>
    <property type="match status" value="1"/>
</dbReference>
<evidence type="ECO:0000256" key="2">
    <source>
        <dbReference type="ARBA" id="ARBA00022692"/>
    </source>
</evidence>
<evidence type="ECO:0000256" key="1">
    <source>
        <dbReference type="ARBA" id="ARBA00004141"/>
    </source>
</evidence>
<accession>A0A061AU16</accession>
<dbReference type="VEuPathDB" id="FungiDB:BON22_1189"/>
<feature type="transmembrane region" description="Helical" evidence="5">
    <location>
        <begin position="49"/>
        <end position="68"/>
    </location>
</feature>
<feature type="transmembrane region" description="Helical" evidence="5">
    <location>
        <begin position="174"/>
        <end position="194"/>
    </location>
</feature>
<feature type="domain" description="Major facilitator superfamily (MFS) profile" evidence="6">
    <location>
        <begin position="52"/>
        <end position="453"/>
    </location>
</feature>
<proteinExistence type="predicted"/>
<dbReference type="PANTHER" id="PTHR23508:SF10">
    <property type="entry name" value="CARBOXYLIC ACID TRANSPORTER PROTEIN HOMOLOG"/>
    <property type="match status" value="1"/>
</dbReference>
<comment type="subcellular location">
    <subcellularLocation>
        <location evidence="1">Membrane</location>
        <topology evidence="1">Multi-pass membrane protein</topology>
    </subcellularLocation>
</comment>
<protein>
    <submittedName>
        <fullName evidence="7">CYFA0S06e00408g1_1</fullName>
    </submittedName>
</protein>
<feature type="transmembrane region" description="Helical" evidence="5">
    <location>
        <begin position="430"/>
        <end position="449"/>
    </location>
</feature>
<dbReference type="AlphaFoldDB" id="A0A061AU16"/>
<feature type="transmembrane region" description="Helical" evidence="5">
    <location>
        <begin position="262"/>
        <end position="280"/>
    </location>
</feature>
<dbReference type="GO" id="GO:0005886">
    <property type="term" value="C:plasma membrane"/>
    <property type="evidence" value="ECO:0007669"/>
    <property type="project" value="TreeGrafter"/>
</dbReference>
<dbReference type="GO" id="GO:0035879">
    <property type="term" value="P:plasma membrane lactate transport"/>
    <property type="evidence" value="ECO:0007669"/>
    <property type="project" value="TreeGrafter"/>
</dbReference>
<feature type="transmembrane region" description="Helical" evidence="5">
    <location>
        <begin position="300"/>
        <end position="320"/>
    </location>
</feature>
<feature type="transmembrane region" description="Helical" evidence="5">
    <location>
        <begin position="327"/>
        <end position="345"/>
    </location>
</feature>
<feature type="transmembrane region" description="Helical" evidence="5">
    <location>
        <begin position="206"/>
        <end position="227"/>
    </location>
</feature>
<evidence type="ECO:0000313" key="7">
    <source>
        <dbReference type="EMBL" id="CDR41028.1"/>
    </source>
</evidence>
<gene>
    <name evidence="7" type="ORF">CYFA0S_06e00408g</name>
</gene>
<organism evidence="7">
    <name type="scientific">Cyberlindnera fabianii</name>
    <name type="common">Yeast</name>
    <name type="synonym">Hansenula fabianii</name>
    <dbReference type="NCBI Taxonomy" id="36022"/>
    <lineage>
        <taxon>Eukaryota</taxon>
        <taxon>Fungi</taxon>
        <taxon>Dikarya</taxon>
        <taxon>Ascomycota</taxon>
        <taxon>Saccharomycotina</taxon>
        <taxon>Saccharomycetes</taxon>
        <taxon>Phaffomycetales</taxon>
        <taxon>Phaffomycetaceae</taxon>
        <taxon>Cyberlindnera</taxon>
    </lineage>
</organism>
<dbReference type="PROSITE" id="PS50850">
    <property type="entry name" value="MFS"/>
    <property type="match status" value="1"/>
</dbReference>
<dbReference type="Gene3D" id="1.20.1250.20">
    <property type="entry name" value="MFS general substrate transporter like domains"/>
    <property type="match status" value="2"/>
</dbReference>
<dbReference type="InterPro" id="IPR020846">
    <property type="entry name" value="MFS_dom"/>
</dbReference>
<dbReference type="InterPro" id="IPR036259">
    <property type="entry name" value="MFS_trans_sf"/>
</dbReference>
<dbReference type="GO" id="GO:0015355">
    <property type="term" value="F:secondary active monocarboxylate transmembrane transporter activity"/>
    <property type="evidence" value="ECO:0007669"/>
    <property type="project" value="TreeGrafter"/>
</dbReference>
<keyword evidence="2 5" id="KW-0812">Transmembrane</keyword>
<evidence type="ECO:0000256" key="3">
    <source>
        <dbReference type="ARBA" id="ARBA00022989"/>
    </source>
</evidence>
<feature type="transmembrane region" description="Helical" evidence="5">
    <location>
        <begin position="117"/>
        <end position="136"/>
    </location>
</feature>
<evidence type="ECO:0000256" key="5">
    <source>
        <dbReference type="SAM" id="Phobius"/>
    </source>
</evidence>
<sequence length="510" mass="57044">MGFRTFSSAECKDYIKTRFTTLLPTRETWEVERKNVNPLPGLRQMNWRVWQFFLIGFISWTWDAFDFFAMSLNVSGMSKTFGRPVKDITWGITLVLMLRSVGAIIFGYFGDRYGRKWPLIINLACLVVIQIGTGFVNTYPAFLGVRALFGIFMGSMYGLASATALEGVPTQARSFLSGVFQQGYAFGYLLVVVFQRAIVDNSPKGWRAIFWFSSGPPVLFCIWRAFLPETDQFLQQKLHLQNKKSSFLQDAKKAFQKEWLKMIHMVIMMAGFNFMSHGSQDLYPTMLTKELNFGDDRSTVTNSVANLGAIAGGVVIGHFSGFLGRRLSVMICCVCGGALIYPWAFCRGGGINAGAFFLQFMVQGAWGVAPVHLSELSPPEFRAFVVGVAYQLGNLASSASSTIETTIGQRFPLYNPDGTKKDDVFNYSKVMAIFVGAVFAFLLVVIFIGPENRHANINYVMSEDERKEMVEEGKIITHRGQDIDMGELSDEDKAAAHHDEFKSGTARFTV</sequence>
<dbReference type="SUPFAM" id="SSF103473">
    <property type="entry name" value="MFS general substrate transporter"/>
    <property type="match status" value="1"/>
</dbReference>
<evidence type="ECO:0000259" key="6">
    <source>
        <dbReference type="PROSITE" id="PS50850"/>
    </source>
</evidence>
<feature type="transmembrane region" description="Helical" evidence="5">
    <location>
        <begin position="88"/>
        <end position="110"/>
    </location>
</feature>
<dbReference type="InterPro" id="IPR005828">
    <property type="entry name" value="MFS_sugar_transport-like"/>
</dbReference>
<dbReference type="Pfam" id="PF00083">
    <property type="entry name" value="Sugar_tr"/>
    <property type="match status" value="1"/>
</dbReference>
<keyword evidence="3 5" id="KW-1133">Transmembrane helix</keyword>
<dbReference type="OrthoDB" id="5296287at2759"/>
<dbReference type="EMBL" id="LK052891">
    <property type="protein sequence ID" value="CDR41028.1"/>
    <property type="molecule type" value="Genomic_DNA"/>
</dbReference>
<dbReference type="PhylomeDB" id="A0A061AU16"/>
<feature type="transmembrane region" description="Helical" evidence="5">
    <location>
        <begin position="142"/>
        <end position="162"/>
    </location>
</feature>
<name>A0A061AU16_CYBFA</name>
<dbReference type="PANTHER" id="PTHR23508">
    <property type="entry name" value="CARBOXYLIC ACID TRANSPORTER PROTEIN HOMOLOG"/>
    <property type="match status" value="1"/>
</dbReference>
<keyword evidence="4 5" id="KW-0472">Membrane</keyword>
<evidence type="ECO:0000256" key="4">
    <source>
        <dbReference type="ARBA" id="ARBA00023136"/>
    </source>
</evidence>
<reference evidence="7" key="1">
    <citation type="journal article" date="2014" name="Genome Announc.">
        <title>Genome sequence of the yeast Cyberlindnera fabianii (Hansenula fabianii).</title>
        <authorList>
            <person name="Freel K.C."/>
            <person name="Sarilar V."/>
            <person name="Neuveglise C."/>
            <person name="Devillers H."/>
            <person name="Friedrich A."/>
            <person name="Schacherer J."/>
        </authorList>
    </citation>
    <scope>NUCLEOTIDE SEQUENCE</scope>
    <source>
        <strain evidence="7">YJS4271</strain>
    </source>
</reference>